<comment type="caution">
    <text evidence="1">The sequence shown here is derived from an EMBL/GenBank/DDBJ whole genome shotgun (WGS) entry which is preliminary data.</text>
</comment>
<accession>A0A4Y2T5N8</accession>
<organism evidence="1 2">
    <name type="scientific">Araneus ventricosus</name>
    <name type="common">Orbweaver spider</name>
    <name type="synonym">Epeira ventricosa</name>
    <dbReference type="NCBI Taxonomy" id="182803"/>
    <lineage>
        <taxon>Eukaryota</taxon>
        <taxon>Metazoa</taxon>
        <taxon>Ecdysozoa</taxon>
        <taxon>Arthropoda</taxon>
        <taxon>Chelicerata</taxon>
        <taxon>Arachnida</taxon>
        <taxon>Araneae</taxon>
        <taxon>Araneomorphae</taxon>
        <taxon>Entelegynae</taxon>
        <taxon>Araneoidea</taxon>
        <taxon>Araneidae</taxon>
        <taxon>Araneus</taxon>
    </lineage>
</organism>
<protein>
    <submittedName>
        <fullName evidence="1">Uncharacterized protein</fullName>
    </submittedName>
</protein>
<dbReference type="Proteomes" id="UP000499080">
    <property type="component" value="Unassembled WGS sequence"/>
</dbReference>
<sequence length="149" mass="16515">MILTKQIFKLLSHYVSILHIQDICTSFYILSLRPKPIYIYLKRRLIKPKQLQVKITLSFVSNVGSFGLTQGHEQGKLAARVGVSVGIGISNSVHGHVYPLTSFLPVQVIQMSQHREALSSVMGSSPLVFHGVYRLFGFGMISRLGASST</sequence>
<evidence type="ECO:0000313" key="1">
    <source>
        <dbReference type="EMBL" id="GBN95954.1"/>
    </source>
</evidence>
<reference evidence="1 2" key="1">
    <citation type="journal article" date="2019" name="Sci. Rep.">
        <title>Orb-weaving spider Araneus ventricosus genome elucidates the spidroin gene catalogue.</title>
        <authorList>
            <person name="Kono N."/>
            <person name="Nakamura H."/>
            <person name="Ohtoshi R."/>
            <person name="Moran D.A.P."/>
            <person name="Shinohara A."/>
            <person name="Yoshida Y."/>
            <person name="Fujiwara M."/>
            <person name="Mori M."/>
            <person name="Tomita M."/>
            <person name="Arakawa K."/>
        </authorList>
    </citation>
    <scope>NUCLEOTIDE SEQUENCE [LARGE SCALE GENOMIC DNA]</scope>
</reference>
<dbReference type="AlphaFoldDB" id="A0A4Y2T5N8"/>
<proteinExistence type="predicted"/>
<dbReference type="EMBL" id="BGPR01026341">
    <property type="protein sequence ID" value="GBN95954.1"/>
    <property type="molecule type" value="Genomic_DNA"/>
</dbReference>
<name>A0A4Y2T5N8_ARAVE</name>
<evidence type="ECO:0000313" key="2">
    <source>
        <dbReference type="Proteomes" id="UP000499080"/>
    </source>
</evidence>
<gene>
    <name evidence="1" type="ORF">AVEN_20487_1</name>
</gene>
<keyword evidence="2" id="KW-1185">Reference proteome</keyword>